<comment type="caution">
    <text evidence="6">The sequence shown here is derived from an EMBL/GenBank/DDBJ whole genome shotgun (WGS) entry which is preliminary data.</text>
</comment>
<evidence type="ECO:0000259" key="5">
    <source>
        <dbReference type="Pfam" id="PF16363"/>
    </source>
</evidence>
<dbReference type="AlphaFoldDB" id="A0A196S907"/>
<dbReference type="PANTHER" id="PTHR43000">
    <property type="entry name" value="DTDP-D-GLUCOSE 4,6-DEHYDRATASE-RELATED"/>
    <property type="match status" value="1"/>
</dbReference>
<accession>A0A196S907</accession>
<keyword evidence="4" id="KW-0472">Membrane</keyword>
<dbReference type="OrthoDB" id="16464at2759"/>
<gene>
    <name evidence="6" type="ORF">AV274_5491</name>
</gene>
<evidence type="ECO:0000313" key="7">
    <source>
        <dbReference type="Proteomes" id="UP000078348"/>
    </source>
</evidence>
<evidence type="ECO:0000256" key="4">
    <source>
        <dbReference type="SAM" id="Phobius"/>
    </source>
</evidence>
<keyword evidence="3" id="KW-0456">Lyase</keyword>
<evidence type="ECO:0000256" key="1">
    <source>
        <dbReference type="ARBA" id="ARBA00001911"/>
    </source>
</evidence>
<dbReference type="SUPFAM" id="SSF51735">
    <property type="entry name" value="NAD(P)-binding Rossmann-fold domains"/>
    <property type="match status" value="1"/>
</dbReference>
<reference evidence="6 7" key="1">
    <citation type="submission" date="2016-05" db="EMBL/GenBank/DDBJ databases">
        <title>Nuclear genome of Blastocystis sp. subtype 1 NandII.</title>
        <authorList>
            <person name="Gentekaki E."/>
            <person name="Curtis B."/>
            <person name="Stairs C."/>
            <person name="Eme L."/>
            <person name="Herman E."/>
            <person name="Klimes V."/>
            <person name="Arias M.C."/>
            <person name="Elias M."/>
            <person name="Hilliou F."/>
            <person name="Klute M."/>
            <person name="Malik S.-B."/>
            <person name="Pightling A."/>
            <person name="Rachubinski R."/>
            <person name="Salas D."/>
            <person name="Schlacht A."/>
            <person name="Suga H."/>
            <person name="Archibald J."/>
            <person name="Ball S.G."/>
            <person name="Clark G."/>
            <person name="Dacks J."/>
            <person name="Van Der Giezen M."/>
            <person name="Tsaousis A."/>
            <person name="Roger A."/>
        </authorList>
    </citation>
    <scope>NUCLEOTIDE SEQUENCE [LARGE SCALE GENOMIC DNA]</scope>
    <source>
        <strain evidence="7">ATCC 50177 / NandII</strain>
    </source>
</reference>
<dbReference type="CDD" id="cd05246">
    <property type="entry name" value="dTDP_GD_SDR_e"/>
    <property type="match status" value="1"/>
</dbReference>
<evidence type="ECO:0000313" key="6">
    <source>
        <dbReference type="EMBL" id="OAO12841.1"/>
    </source>
</evidence>
<keyword evidence="4" id="KW-0812">Transmembrane</keyword>
<dbReference type="Gene3D" id="3.90.25.10">
    <property type="entry name" value="UDP-galactose 4-epimerase, domain 1"/>
    <property type="match status" value="1"/>
</dbReference>
<keyword evidence="2" id="KW-0520">NAD</keyword>
<evidence type="ECO:0000256" key="2">
    <source>
        <dbReference type="ARBA" id="ARBA00023027"/>
    </source>
</evidence>
<protein>
    <submittedName>
        <fullName evidence="6">Dtdp-glucose 4,6-dehydratase</fullName>
    </submittedName>
</protein>
<dbReference type="Gene3D" id="3.40.50.720">
    <property type="entry name" value="NAD(P)-binding Rossmann-like Domain"/>
    <property type="match status" value="1"/>
</dbReference>
<comment type="cofactor">
    <cofactor evidence="1">
        <name>NAD(+)</name>
        <dbReference type="ChEBI" id="CHEBI:57540"/>
    </cofactor>
</comment>
<keyword evidence="7" id="KW-1185">Reference proteome</keyword>
<dbReference type="InterPro" id="IPR036291">
    <property type="entry name" value="NAD(P)-bd_dom_sf"/>
</dbReference>
<dbReference type="FunFam" id="3.40.50.720:FF:000304">
    <property type="entry name" value="UDP-glucose 4,6-dehydratase"/>
    <property type="match status" value="1"/>
</dbReference>
<dbReference type="GO" id="GO:0009225">
    <property type="term" value="P:nucleotide-sugar metabolic process"/>
    <property type="evidence" value="ECO:0007669"/>
    <property type="project" value="InterPro"/>
</dbReference>
<proteinExistence type="predicted"/>
<name>A0A196S907_BLAHN</name>
<dbReference type="GO" id="GO:0008460">
    <property type="term" value="F:dTDP-glucose 4,6-dehydratase activity"/>
    <property type="evidence" value="ECO:0007669"/>
    <property type="project" value="InterPro"/>
</dbReference>
<dbReference type="InterPro" id="IPR016040">
    <property type="entry name" value="NAD(P)-bd_dom"/>
</dbReference>
<feature type="transmembrane region" description="Helical" evidence="4">
    <location>
        <begin position="12"/>
        <end position="30"/>
    </location>
</feature>
<dbReference type="Pfam" id="PF16363">
    <property type="entry name" value="GDP_Man_Dehyd"/>
    <property type="match status" value="1"/>
</dbReference>
<dbReference type="STRING" id="478820.A0A196S907"/>
<evidence type="ECO:0000256" key="3">
    <source>
        <dbReference type="ARBA" id="ARBA00023239"/>
    </source>
</evidence>
<dbReference type="InterPro" id="IPR005888">
    <property type="entry name" value="dTDP_Gluc_deHydtase"/>
</dbReference>
<keyword evidence="4" id="KW-1133">Transmembrane helix</keyword>
<sequence>MESSEDYVPKNILITGGAGFIASHVVILLAKKYPNYKIVNMDCLDYCASLKNLDEVKDLPNYRFVEGNILSSSFVSYVLKTEEIDTVLHFAAQSHVDNSFGNSLAFTYNNVVGTHVLLEACRMHGIKRFIHVSTDEVYGEQREDQENVQEDALLNPTNPYAATKAAAEFIVKGYQHSYHLPVIVTRSNNVYGPHQYPEKVVPKFINLVERDRPMTIHGTGKNLRTFLYVKDVAKAFDLILHKGKTFELYNIAGKSEVSVCDVAKEVWKLMKKEGKVEDHMVFVRDREFNDFRYAINGEKLEKLGWKATTTFEEGMKETVAWYLSHPNQWENYEAALDAHPTLVNAYVNPIVL</sequence>
<dbReference type="Proteomes" id="UP000078348">
    <property type="component" value="Unassembled WGS sequence"/>
</dbReference>
<dbReference type="EMBL" id="LXWW01000508">
    <property type="protein sequence ID" value="OAO12841.1"/>
    <property type="molecule type" value="Genomic_DNA"/>
</dbReference>
<organism evidence="6 7">
    <name type="scientific">Blastocystis sp. subtype 1 (strain ATCC 50177 / NandII)</name>
    <dbReference type="NCBI Taxonomy" id="478820"/>
    <lineage>
        <taxon>Eukaryota</taxon>
        <taxon>Sar</taxon>
        <taxon>Stramenopiles</taxon>
        <taxon>Bigyra</taxon>
        <taxon>Opalozoa</taxon>
        <taxon>Opalinata</taxon>
        <taxon>Blastocystidae</taxon>
        <taxon>Blastocystis</taxon>
    </lineage>
</organism>
<feature type="domain" description="NAD(P)-binding" evidence="5">
    <location>
        <begin position="13"/>
        <end position="318"/>
    </location>
</feature>